<name>A0ABV8CR31_9GAMM</name>
<dbReference type="InterPro" id="IPR000620">
    <property type="entry name" value="EamA_dom"/>
</dbReference>
<proteinExistence type="predicted"/>
<feature type="transmembrane region" description="Helical" evidence="6">
    <location>
        <begin position="32"/>
        <end position="52"/>
    </location>
</feature>
<keyword evidence="5 6" id="KW-0472">Membrane</keyword>
<dbReference type="RefSeq" id="WP_377153807.1">
    <property type="nucleotide sequence ID" value="NZ_JBHSAF010000014.1"/>
</dbReference>
<feature type="transmembrane region" description="Helical" evidence="6">
    <location>
        <begin position="171"/>
        <end position="193"/>
    </location>
</feature>
<dbReference type="SUPFAM" id="SSF103481">
    <property type="entry name" value="Multidrug resistance efflux transporter EmrE"/>
    <property type="match status" value="2"/>
</dbReference>
<keyword evidence="9" id="KW-1185">Reference proteome</keyword>
<evidence type="ECO:0000313" key="8">
    <source>
        <dbReference type="EMBL" id="MFC3914667.1"/>
    </source>
</evidence>
<evidence type="ECO:0000313" key="9">
    <source>
        <dbReference type="Proteomes" id="UP001595692"/>
    </source>
</evidence>
<evidence type="ECO:0000256" key="1">
    <source>
        <dbReference type="ARBA" id="ARBA00004651"/>
    </source>
</evidence>
<feature type="domain" description="EamA" evidence="7">
    <location>
        <begin position="150"/>
        <end position="284"/>
    </location>
</feature>
<comment type="subcellular location">
    <subcellularLocation>
        <location evidence="1">Cell membrane</location>
        <topology evidence="1">Multi-pass membrane protein</topology>
    </subcellularLocation>
</comment>
<evidence type="ECO:0000259" key="7">
    <source>
        <dbReference type="Pfam" id="PF00892"/>
    </source>
</evidence>
<dbReference type="PANTHER" id="PTHR42920">
    <property type="entry name" value="OS03G0707200 PROTEIN-RELATED"/>
    <property type="match status" value="1"/>
</dbReference>
<dbReference type="Proteomes" id="UP001595692">
    <property type="component" value="Unassembled WGS sequence"/>
</dbReference>
<comment type="caution">
    <text evidence="8">The sequence shown here is derived from an EMBL/GenBank/DDBJ whole genome shotgun (WGS) entry which is preliminary data.</text>
</comment>
<keyword evidence="2" id="KW-1003">Cell membrane</keyword>
<dbReference type="InterPro" id="IPR037185">
    <property type="entry name" value="EmrE-like"/>
</dbReference>
<reference evidence="9" key="1">
    <citation type="journal article" date="2019" name="Int. J. Syst. Evol. Microbiol.">
        <title>The Global Catalogue of Microorganisms (GCM) 10K type strain sequencing project: providing services to taxonomists for standard genome sequencing and annotation.</title>
        <authorList>
            <consortium name="The Broad Institute Genomics Platform"/>
            <consortium name="The Broad Institute Genome Sequencing Center for Infectious Disease"/>
            <person name="Wu L."/>
            <person name="Ma J."/>
        </authorList>
    </citation>
    <scope>NUCLEOTIDE SEQUENCE [LARGE SCALE GENOMIC DNA]</scope>
    <source>
        <strain evidence="9">CCUG 54939</strain>
    </source>
</reference>
<feature type="transmembrane region" description="Helical" evidence="6">
    <location>
        <begin position="90"/>
        <end position="110"/>
    </location>
</feature>
<dbReference type="Pfam" id="PF00892">
    <property type="entry name" value="EamA"/>
    <property type="match status" value="2"/>
</dbReference>
<dbReference type="EMBL" id="JBHSAF010000014">
    <property type="protein sequence ID" value="MFC3914667.1"/>
    <property type="molecule type" value="Genomic_DNA"/>
</dbReference>
<evidence type="ECO:0000256" key="6">
    <source>
        <dbReference type="SAM" id="Phobius"/>
    </source>
</evidence>
<feature type="transmembrane region" description="Helical" evidence="6">
    <location>
        <begin position="213"/>
        <end position="233"/>
    </location>
</feature>
<evidence type="ECO:0000256" key="4">
    <source>
        <dbReference type="ARBA" id="ARBA00022989"/>
    </source>
</evidence>
<accession>A0ABV8CR31</accession>
<dbReference type="PANTHER" id="PTHR42920:SF11">
    <property type="entry name" value="INNER MEMBRANE PROTEIN YTFF"/>
    <property type="match status" value="1"/>
</dbReference>
<keyword evidence="3 6" id="KW-0812">Transmembrane</keyword>
<gene>
    <name evidence="8" type="ORF">ACFOSS_14535</name>
</gene>
<evidence type="ECO:0000256" key="5">
    <source>
        <dbReference type="ARBA" id="ARBA00023136"/>
    </source>
</evidence>
<feature type="transmembrane region" description="Helical" evidence="6">
    <location>
        <begin position="117"/>
        <end position="136"/>
    </location>
</feature>
<evidence type="ECO:0000256" key="3">
    <source>
        <dbReference type="ARBA" id="ARBA00022692"/>
    </source>
</evidence>
<organism evidence="8 9">
    <name type="scientific">Pseudaeromonas sharmana</name>
    <dbReference type="NCBI Taxonomy" id="328412"/>
    <lineage>
        <taxon>Bacteria</taxon>
        <taxon>Pseudomonadati</taxon>
        <taxon>Pseudomonadota</taxon>
        <taxon>Gammaproteobacteria</taxon>
        <taxon>Aeromonadales</taxon>
        <taxon>Aeromonadaceae</taxon>
        <taxon>Pseudaeromonas</taxon>
    </lineage>
</organism>
<feature type="transmembrane region" description="Helical" evidence="6">
    <location>
        <begin position="64"/>
        <end position="84"/>
    </location>
</feature>
<sequence>MFWFPLCAVLIWSGNAIVSKLAAGTIEPGVIAFYRWFLAWLLVTPFMARPLWRQRHQLRPHIGKLMLLALLGMVLNQSLGYYAAQSISAVNIGIHNALIPLLTVILSLLLLREPPTLGILTGSVLSIVGLIWLVSAGQPARLLAQGMGHGDALMLLAVGCYALYGVLHKRWALPLTGWQQLYLQMSAALIWLLPDFIRAGVIHSNQWQLNSQSWPLVIYAALPASLLATWLWLEGVRQLGANRTAIFMNLLPLFTAVLAVAGLGEQLHHYHIWGGGLTLLGVLLCQLWRQPIRLGTAQRTLNAGC</sequence>
<feature type="transmembrane region" description="Helical" evidence="6">
    <location>
        <begin position="245"/>
        <end position="264"/>
    </location>
</feature>
<evidence type="ECO:0000256" key="2">
    <source>
        <dbReference type="ARBA" id="ARBA00022475"/>
    </source>
</evidence>
<keyword evidence="4 6" id="KW-1133">Transmembrane helix</keyword>
<protein>
    <submittedName>
        <fullName evidence="8">DMT family transporter</fullName>
    </submittedName>
</protein>
<feature type="domain" description="EamA" evidence="7">
    <location>
        <begin position="6"/>
        <end position="134"/>
    </location>
</feature>
<feature type="transmembrane region" description="Helical" evidence="6">
    <location>
        <begin position="270"/>
        <end position="289"/>
    </location>
</feature>
<dbReference type="InterPro" id="IPR051258">
    <property type="entry name" value="Diverse_Substrate_Transporter"/>
</dbReference>
<feature type="transmembrane region" description="Helical" evidence="6">
    <location>
        <begin position="142"/>
        <end position="164"/>
    </location>
</feature>